<feature type="transmembrane region" description="Helical" evidence="1">
    <location>
        <begin position="59"/>
        <end position="77"/>
    </location>
</feature>
<dbReference type="EMBL" id="RZGR01000023">
    <property type="protein sequence ID" value="RUQ84974.1"/>
    <property type="molecule type" value="Genomic_DNA"/>
</dbReference>
<keyword evidence="1" id="KW-0472">Membrane</keyword>
<comment type="caution">
    <text evidence="2">The sequence shown here is derived from an EMBL/GenBank/DDBJ whole genome shotgun (WGS) entry which is preliminary data.</text>
</comment>
<gene>
    <name evidence="2" type="ORF">EKM59_07900</name>
</gene>
<proteinExistence type="predicted"/>
<dbReference type="Proteomes" id="UP000288012">
    <property type="component" value="Unassembled WGS sequence"/>
</dbReference>
<organism evidence="2 3">
    <name type="scientific">Legionella septentrionalis</name>
    <dbReference type="NCBI Taxonomy" id="2498109"/>
    <lineage>
        <taxon>Bacteria</taxon>
        <taxon>Pseudomonadati</taxon>
        <taxon>Pseudomonadota</taxon>
        <taxon>Gammaproteobacteria</taxon>
        <taxon>Legionellales</taxon>
        <taxon>Legionellaceae</taxon>
        <taxon>Legionella</taxon>
    </lineage>
</organism>
<protein>
    <recommendedName>
        <fullName evidence="4">DUF420 domain-containing protein</fullName>
    </recommendedName>
</protein>
<dbReference type="RefSeq" id="WP_126953989.1">
    <property type="nucleotide sequence ID" value="NZ_RZGR01000023.1"/>
</dbReference>
<keyword evidence="1" id="KW-0812">Transmembrane</keyword>
<evidence type="ECO:0000313" key="2">
    <source>
        <dbReference type="EMBL" id="RUQ84974.1"/>
    </source>
</evidence>
<sequence length="112" mass="11819">MLILAIIVFALAASLGIFLLSYVLQGKNTPKGVAIIHGFFAATGIVLLIVYSFFYQGPLAALTVFILAALGGFVLFYKDITGGNIPKAFALGHGSIAVIGFILLILFTIRSV</sequence>
<dbReference type="OrthoDB" id="5574397at2"/>
<feature type="transmembrane region" description="Helical" evidence="1">
    <location>
        <begin position="35"/>
        <end position="54"/>
    </location>
</feature>
<dbReference type="AlphaFoldDB" id="A0A433JI85"/>
<evidence type="ECO:0008006" key="4">
    <source>
        <dbReference type="Google" id="ProtNLM"/>
    </source>
</evidence>
<evidence type="ECO:0000256" key="1">
    <source>
        <dbReference type="SAM" id="Phobius"/>
    </source>
</evidence>
<name>A0A433JI85_9GAMM</name>
<feature type="transmembrane region" description="Helical" evidence="1">
    <location>
        <begin position="89"/>
        <end position="109"/>
    </location>
</feature>
<evidence type="ECO:0000313" key="3">
    <source>
        <dbReference type="Proteomes" id="UP000288012"/>
    </source>
</evidence>
<reference evidence="2 3" key="1">
    <citation type="submission" date="2018-12" db="EMBL/GenBank/DDBJ databases">
        <title>Legionella sp,whole genome shotgun sequence.</title>
        <authorList>
            <person name="Wu H."/>
        </authorList>
    </citation>
    <scope>NUCLEOTIDE SEQUENCE [LARGE SCALE GENOMIC DNA]</scope>
    <source>
        <strain evidence="3">km714</strain>
    </source>
</reference>
<accession>A0A433JI85</accession>
<keyword evidence="1" id="KW-1133">Transmembrane helix</keyword>
<keyword evidence="3" id="KW-1185">Reference proteome</keyword>